<sequence>MGQLSQQELTADELLLTRAEANGYQRGAHREANEVCGRDKHVAKTKKNQDATLRRYEQRQETLVLVAGTPRESSHSCCICFLERKGPPRLNAET</sequence>
<protein>
    <submittedName>
        <fullName evidence="2">Uncharacterized protein</fullName>
    </submittedName>
</protein>
<name>V9DL43_9EURO</name>
<evidence type="ECO:0000313" key="2">
    <source>
        <dbReference type="EMBL" id="ETI27058.1"/>
    </source>
</evidence>
<feature type="region of interest" description="Disordered" evidence="1">
    <location>
        <begin position="22"/>
        <end position="54"/>
    </location>
</feature>
<proteinExistence type="predicted"/>
<reference evidence="2 3" key="1">
    <citation type="submission" date="2013-03" db="EMBL/GenBank/DDBJ databases">
        <title>The Genome Sequence of Cladophialophora carrionii CBS 160.54.</title>
        <authorList>
            <consortium name="The Broad Institute Genomics Platform"/>
            <person name="Cuomo C."/>
            <person name="de Hoog S."/>
            <person name="Gorbushina A."/>
            <person name="Walker B."/>
            <person name="Young S.K."/>
            <person name="Zeng Q."/>
            <person name="Gargeya S."/>
            <person name="Fitzgerald M."/>
            <person name="Haas B."/>
            <person name="Abouelleil A."/>
            <person name="Allen A.W."/>
            <person name="Alvarado L."/>
            <person name="Arachchi H.M."/>
            <person name="Berlin A.M."/>
            <person name="Chapman S.B."/>
            <person name="Gainer-Dewar J."/>
            <person name="Goldberg J."/>
            <person name="Griggs A."/>
            <person name="Gujja S."/>
            <person name="Hansen M."/>
            <person name="Howarth C."/>
            <person name="Imamovic A."/>
            <person name="Ireland A."/>
            <person name="Larimer J."/>
            <person name="McCowan C."/>
            <person name="Murphy C."/>
            <person name="Pearson M."/>
            <person name="Poon T.W."/>
            <person name="Priest M."/>
            <person name="Roberts A."/>
            <person name="Saif S."/>
            <person name="Shea T."/>
            <person name="Sisk P."/>
            <person name="Sykes S."/>
            <person name="Wortman J."/>
            <person name="Nusbaum C."/>
            <person name="Birren B."/>
        </authorList>
    </citation>
    <scope>NUCLEOTIDE SEQUENCE [LARGE SCALE GENOMIC DNA]</scope>
    <source>
        <strain evidence="2 3">CBS 160.54</strain>
    </source>
</reference>
<organism evidence="2 3">
    <name type="scientific">Cladophialophora carrionii CBS 160.54</name>
    <dbReference type="NCBI Taxonomy" id="1279043"/>
    <lineage>
        <taxon>Eukaryota</taxon>
        <taxon>Fungi</taxon>
        <taxon>Dikarya</taxon>
        <taxon>Ascomycota</taxon>
        <taxon>Pezizomycotina</taxon>
        <taxon>Eurotiomycetes</taxon>
        <taxon>Chaetothyriomycetidae</taxon>
        <taxon>Chaetothyriales</taxon>
        <taxon>Herpotrichiellaceae</taxon>
        <taxon>Cladophialophora</taxon>
    </lineage>
</organism>
<dbReference type="HOGENOM" id="CLU_2385953_0_0_1"/>
<gene>
    <name evidence="2" type="ORF">G647_10157</name>
</gene>
<evidence type="ECO:0000256" key="1">
    <source>
        <dbReference type="SAM" id="MobiDB-lite"/>
    </source>
</evidence>
<dbReference type="GeneID" id="19988650"/>
<dbReference type="AlphaFoldDB" id="V9DL43"/>
<dbReference type="VEuPathDB" id="FungiDB:G647_10157"/>
<dbReference type="Proteomes" id="UP000030678">
    <property type="component" value="Unassembled WGS sequence"/>
</dbReference>
<dbReference type="RefSeq" id="XP_008724371.1">
    <property type="nucleotide sequence ID" value="XM_008726149.1"/>
</dbReference>
<dbReference type="EMBL" id="KB822699">
    <property type="protein sequence ID" value="ETI27058.1"/>
    <property type="molecule type" value="Genomic_DNA"/>
</dbReference>
<accession>V9DL43</accession>
<feature type="compositionally biased region" description="Basic and acidic residues" evidence="1">
    <location>
        <begin position="28"/>
        <end position="54"/>
    </location>
</feature>
<evidence type="ECO:0000313" key="3">
    <source>
        <dbReference type="Proteomes" id="UP000030678"/>
    </source>
</evidence>